<dbReference type="PRINTS" id="PR01415">
    <property type="entry name" value="ANKYRIN"/>
</dbReference>
<name>A0A2P4X1C6_9STRA</name>
<evidence type="ECO:0000256" key="1">
    <source>
        <dbReference type="ARBA" id="ARBA00022737"/>
    </source>
</evidence>
<dbReference type="PROSITE" id="PS50297">
    <property type="entry name" value="ANK_REP_REGION"/>
    <property type="match status" value="4"/>
</dbReference>
<dbReference type="Gene3D" id="1.10.510.10">
    <property type="entry name" value="Transferase(Phosphotransferase) domain 1"/>
    <property type="match status" value="1"/>
</dbReference>
<feature type="domain" description="Protein kinase" evidence="4">
    <location>
        <begin position="369"/>
        <end position="485"/>
    </location>
</feature>
<protein>
    <submittedName>
        <fullName evidence="5">TKL protein kinase</fullName>
    </submittedName>
</protein>
<feature type="repeat" description="ANK" evidence="3">
    <location>
        <begin position="48"/>
        <end position="80"/>
    </location>
</feature>
<keyword evidence="5" id="KW-0418">Kinase</keyword>
<gene>
    <name evidence="5" type="ORF">PHPALM_31935</name>
</gene>
<dbReference type="SUPFAM" id="SSF48403">
    <property type="entry name" value="Ankyrin repeat"/>
    <property type="match status" value="1"/>
</dbReference>
<dbReference type="EMBL" id="NCKW01017205">
    <property type="protein sequence ID" value="POM59347.1"/>
    <property type="molecule type" value="Genomic_DNA"/>
</dbReference>
<evidence type="ECO:0000259" key="4">
    <source>
        <dbReference type="PROSITE" id="PS50011"/>
    </source>
</evidence>
<dbReference type="PROSITE" id="PS50011">
    <property type="entry name" value="PROTEIN_KINASE_DOM"/>
    <property type="match status" value="1"/>
</dbReference>
<evidence type="ECO:0000256" key="2">
    <source>
        <dbReference type="ARBA" id="ARBA00023043"/>
    </source>
</evidence>
<feature type="repeat" description="ANK" evidence="3">
    <location>
        <begin position="210"/>
        <end position="242"/>
    </location>
</feature>
<dbReference type="Proteomes" id="UP000237271">
    <property type="component" value="Unassembled WGS sequence"/>
</dbReference>
<evidence type="ECO:0000256" key="3">
    <source>
        <dbReference type="PROSITE-ProRule" id="PRU00023"/>
    </source>
</evidence>
<comment type="caution">
    <text evidence="5">The sequence shown here is derived from an EMBL/GenBank/DDBJ whole genome shotgun (WGS) entry which is preliminary data.</text>
</comment>
<reference evidence="5 6" key="1">
    <citation type="journal article" date="2017" name="Genome Biol. Evol.">
        <title>Phytophthora megakarya and P. palmivora, closely related causal agents of cacao black pod rot, underwent increases in genome sizes and gene numbers by different mechanisms.</title>
        <authorList>
            <person name="Ali S.S."/>
            <person name="Shao J."/>
            <person name="Lary D.J."/>
            <person name="Kronmiller B."/>
            <person name="Shen D."/>
            <person name="Strem M.D."/>
            <person name="Amoako-Attah I."/>
            <person name="Akrofi A.Y."/>
            <person name="Begoude B.A."/>
            <person name="Ten Hoopen G.M."/>
            <person name="Coulibaly K."/>
            <person name="Kebe B.I."/>
            <person name="Melnick R.L."/>
            <person name="Guiltinan M.J."/>
            <person name="Tyler B.M."/>
            <person name="Meinhardt L.W."/>
            <person name="Bailey B.A."/>
        </authorList>
    </citation>
    <scope>NUCLEOTIDE SEQUENCE [LARGE SCALE GENOMIC DNA]</scope>
    <source>
        <strain evidence="6">sbr112.9</strain>
    </source>
</reference>
<keyword evidence="6" id="KW-1185">Reference proteome</keyword>
<dbReference type="InterPro" id="IPR002110">
    <property type="entry name" value="Ankyrin_rpt"/>
</dbReference>
<dbReference type="Gene3D" id="1.25.40.20">
    <property type="entry name" value="Ankyrin repeat-containing domain"/>
    <property type="match status" value="3"/>
</dbReference>
<feature type="repeat" description="ANK" evidence="3">
    <location>
        <begin position="81"/>
        <end position="113"/>
    </location>
</feature>
<dbReference type="InterPro" id="IPR001245">
    <property type="entry name" value="Ser-Thr/Tyr_kinase_cat_dom"/>
</dbReference>
<dbReference type="PROSITE" id="PS50088">
    <property type="entry name" value="ANK_REPEAT"/>
    <property type="match status" value="5"/>
</dbReference>
<dbReference type="OrthoDB" id="128585at2759"/>
<keyword evidence="2 3" id="KW-0040">ANK repeat</keyword>
<organism evidence="5 6">
    <name type="scientific">Phytophthora palmivora</name>
    <dbReference type="NCBI Taxonomy" id="4796"/>
    <lineage>
        <taxon>Eukaryota</taxon>
        <taxon>Sar</taxon>
        <taxon>Stramenopiles</taxon>
        <taxon>Oomycota</taxon>
        <taxon>Peronosporomycetes</taxon>
        <taxon>Peronosporales</taxon>
        <taxon>Peronosporaceae</taxon>
        <taxon>Phytophthora</taxon>
    </lineage>
</organism>
<dbReference type="InterPro" id="IPR036770">
    <property type="entry name" value="Ankyrin_rpt-contain_sf"/>
</dbReference>
<dbReference type="PANTHER" id="PTHR24188:SF29">
    <property type="entry name" value="GH09064P"/>
    <property type="match status" value="1"/>
</dbReference>
<dbReference type="InterPro" id="IPR011009">
    <property type="entry name" value="Kinase-like_dom_sf"/>
</dbReference>
<dbReference type="GO" id="GO:0004672">
    <property type="term" value="F:protein kinase activity"/>
    <property type="evidence" value="ECO:0007669"/>
    <property type="project" value="InterPro"/>
</dbReference>
<dbReference type="AlphaFoldDB" id="A0A2P4X1C6"/>
<feature type="repeat" description="ANK" evidence="3">
    <location>
        <begin position="144"/>
        <end position="176"/>
    </location>
</feature>
<sequence>MGNIIEKHADMRNNIEKQRLLDAAERGDFYSVEVLVEQGVDKCAQGEDRRTPLHLAAARGHLDVVRYLVEQGVDKERRDEYGETALVQAALFQHLDVVRYLVEQGANKHHKNAYEESALIRAVELGHVDVVRYLFQQSDQIDEDGKIALSWAAGFGQIDVVRYFVEQGVDKDSFNQIGKTPLVHAVRSGYLEVVRYLIEQGADKDKTDEVGISPLLWAAWNGNSRVLRYLVEQGADMNGQTAVIWAAQKANLLFVQRLVQNKADPTGIDKDGNSVLLLLLNHRYISEDKLLPVVKLLLDHGTSPLVTNNEGKSATSIAISKRFHRIIAMVEEHRIAALMKKYAAKQSASRLEPETEETLSWYISPGDVVKVGAVLAAGSFGIVYHAKWAHIDVVVKEVFAVELQRFLKEVNTWRNLRHANIVPFYGANHRNKPYFIVSEYAKNGELVPYLKSKKQQGMNFVWRKLKEVAIGLGYLHTHGLGRNFN</sequence>
<evidence type="ECO:0000313" key="6">
    <source>
        <dbReference type="Proteomes" id="UP000237271"/>
    </source>
</evidence>
<keyword evidence="1" id="KW-0677">Repeat</keyword>
<dbReference type="PANTHER" id="PTHR24188">
    <property type="entry name" value="ANKYRIN REPEAT PROTEIN"/>
    <property type="match status" value="1"/>
</dbReference>
<dbReference type="SMART" id="SM00248">
    <property type="entry name" value="ANK"/>
    <property type="match status" value="9"/>
</dbReference>
<dbReference type="Pfam" id="PF12796">
    <property type="entry name" value="Ank_2"/>
    <property type="match status" value="2"/>
</dbReference>
<dbReference type="GO" id="GO:0005524">
    <property type="term" value="F:ATP binding"/>
    <property type="evidence" value="ECO:0007669"/>
    <property type="project" value="InterPro"/>
</dbReference>
<keyword evidence="5" id="KW-0808">Transferase</keyword>
<dbReference type="Pfam" id="PF00023">
    <property type="entry name" value="Ank"/>
    <property type="match status" value="1"/>
</dbReference>
<dbReference type="InterPro" id="IPR000719">
    <property type="entry name" value="Prot_kinase_dom"/>
</dbReference>
<feature type="repeat" description="ANK" evidence="3">
    <location>
        <begin position="177"/>
        <end position="209"/>
    </location>
</feature>
<evidence type="ECO:0000313" key="5">
    <source>
        <dbReference type="EMBL" id="POM59347.1"/>
    </source>
</evidence>
<accession>A0A2P4X1C6</accession>
<dbReference type="SUPFAM" id="SSF56112">
    <property type="entry name" value="Protein kinase-like (PK-like)"/>
    <property type="match status" value="1"/>
</dbReference>
<proteinExistence type="predicted"/>
<dbReference type="Pfam" id="PF07714">
    <property type="entry name" value="PK_Tyr_Ser-Thr"/>
    <property type="match status" value="1"/>
</dbReference>